<gene>
    <name evidence="1" type="ORF">SDC9_116315</name>
</gene>
<sequence length="46" mass="5111">MEYIPDPVTAWQTINVETGEQSNTDFKLEKQSLGGARVVLTGEEMP</sequence>
<dbReference type="EMBL" id="VSSQ01022827">
    <property type="protein sequence ID" value="MPM69370.1"/>
    <property type="molecule type" value="Genomic_DNA"/>
</dbReference>
<accession>A0A645BV96</accession>
<protein>
    <submittedName>
        <fullName evidence="1">Uncharacterized protein</fullName>
    </submittedName>
</protein>
<name>A0A645BV96_9ZZZZ</name>
<reference evidence="1" key="1">
    <citation type="submission" date="2019-08" db="EMBL/GenBank/DDBJ databases">
        <authorList>
            <person name="Kucharzyk K."/>
            <person name="Murdoch R.W."/>
            <person name="Higgins S."/>
            <person name="Loffler F."/>
        </authorList>
    </citation>
    <scope>NUCLEOTIDE SEQUENCE</scope>
</reference>
<dbReference type="AlphaFoldDB" id="A0A645BV96"/>
<proteinExistence type="predicted"/>
<comment type="caution">
    <text evidence="1">The sequence shown here is derived from an EMBL/GenBank/DDBJ whole genome shotgun (WGS) entry which is preliminary data.</text>
</comment>
<evidence type="ECO:0000313" key="1">
    <source>
        <dbReference type="EMBL" id="MPM69370.1"/>
    </source>
</evidence>
<organism evidence="1">
    <name type="scientific">bioreactor metagenome</name>
    <dbReference type="NCBI Taxonomy" id="1076179"/>
    <lineage>
        <taxon>unclassified sequences</taxon>
        <taxon>metagenomes</taxon>
        <taxon>ecological metagenomes</taxon>
    </lineage>
</organism>